<proteinExistence type="predicted"/>
<dbReference type="EMBL" id="AZGE01000030">
    <property type="protein sequence ID" value="KRM14407.1"/>
    <property type="molecule type" value="Genomic_DNA"/>
</dbReference>
<dbReference type="AlphaFoldDB" id="A0A0R1W9F5"/>
<sequence>MKIITRDFIKMNNKSSLKLILGVFILLFFVCLSFNQSAQANDAITYKSKITDIMNNDENDGDGEYYHIKLNKTASNLLINI</sequence>
<comment type="caution">
    <text evidence="1">The sequence shown here is derived from an EMBL/GenBank/DDBJ whole genome shotgun (WGS) entry which is preliminary data.</text>
</comment>
<protein>
    <submittedName>
        <fullName evidence="1">Uncharacterized protein</fullName>
    </submittedName>
</protein>
<evidence type="ECO:0000313" key="2">
    <source>
        <dbReference type="Proteomes" id="UP000050973"/>
    </source>
</evidence>
<dbReference type="PATRIC" id="fig|1423779.3.peg.1267"/>
<gene>
    <name evidence="1" type="ORF">FC49_GL001232</name>
</gene>
<dbReference type="Proteomes" id="UP000050973">
    <property type="component" value="Unassembled WGS sequence"/>
</dbReference>
<name>A0A0R1W9F5_9LACO</name>
<reference evidence="1 2" key="1">
    <citation type="journal article" date="2015" name="Genome Announc.">
        <title>Expanding the biotechnology potential of lactobacilli through comparative genomics of 213 strains and associated genera.</title>
        <authorList>
            <person name="Sun Z."/>
            <person name="Harris H.M."/>
            <person name="McCann A."/>
            <person name="Guo C."/>
            <person name="Argimon S."/>
            <person name="Zhang W."/>
            <person name="Yang X."/>
            <person name="Jeffery I.B."/>
            <person name="Cooney J.C."/>
            <person name="Kagawa T.F."/>
            <person name="Liu W."/>
            <person name="Song Y."/>
            <person name="Salvetti E."/>
            <person name="Wrobel A."/>
            <person name="Rasinkangas P."/>
            <person name="Parkhill J."/>
            <person name="Rea M.C."/>
            <person name="O'Sullivan O."/>
            <person name="Ritari J."/>
            <person name="Douillard F.P."/>
            <person name="Paul Ross R."/>
            <person name="Yang R."/>
            <person name="Briner A.E."/>
            <person name="Felis G.E."/>
            <person name="de Vos W.M."/>
            <person name="Barrangou R."/>
            <person name="Klaenhammer T.R."/>
            <person name="Caufield P.W."/>
            <person name="Cui Y."/>
            <person name="Zhang H."/>
            <person name="O'Toole P.W."/>
        </authorList>
    </citation>
    <scope>NUCLEOTIDE SEQUENCE [LARGE SCALE GENOMIC DNA]</scope>
    <source>
        <strain evidence="1 2">DSM 4864</strain>
    </source>
</reference>
<organism evidence="1 2">
    <name type="scientific">Limosilactobacillus oris DSM 4864</name>
    <dbReference type="NCBI Taxonomy" id="1423779"/>
    <lineage>
        <taxon>Bacteria</taxon>
        <taxon>Bacillati</taxon>
        <taxon>Bacillota</taxon>
        <taxon>Bacilli</taxon>
        <taxon>Lactobacillales</taxon>
        <taxon>Lactobacillaceae</taxon>
        <taxon>Limosilactobacillus</taxon>
    </lineage>
</organism>
<accession>A0A0R1W9F5</accession>
<evidence type="ECO:0000313" key="1">
    <source>
        <dbReference type="EMBL" id="KRM14407.1"/>
    </source>
</evidence>